<dbReference type="GO" id="GO:0003676">
    <property type="term" value="F:nucleic acid binding"/>
    <property type="evidence" value="ECO:0007669"/>
    <property type="project" value="InterPro"/>
</dbReference>
<dbReference type="CDD" id="cd00085">
    <property type="entry name" value="HNHc"/>
    <property type="match status" value="1"/>
</dbReference>
<dbReference type="SMART" id="SM00507">
    <property type="entry name" value="HNHc"/>
    <property type="match status" value="1"/>
</dbReference>
<proteinExistence type="predicted"/>
<sequence>MIDFHSYKCLYMIHCNKTGKKVAGNCDCKNVPWKCKNFNQLKNDLKIKLMEDFDCKCAFCQRSLSEDEKIVIDVEHVLPKKKYVNYTFDIRNLVLSCRRCNTGSQKGQNTDFIVNLIQGFSYNENVDFSVNNYLFLHPRFENTYNYYKLISIQVGQDVFRRYKVISNHNKLKYTFKFFNLKKLEIGSLDSCFGAPRHIIETLKKERYANYPLTI</sequence>
<feature type="domain" description="HNH nuclease" evidence="1">
    <location>
        <begin position="44"/>
        <end position="102"/>
    </location>
</feature>
<dbReference type="InterPro" id="IPR002711">
    <property type="entry name" value="HNH"/>
</dbReference>
<evidence type="ECO:0000313" key="3">
    <source>
        <dbReference type="Proteomes" id="UP000490535"/>
    </source>
</evidence>
<dbReference type="Proteomes" id="UP000490535">
    <property type="component" value="Unassembled WGS sequence"/>
</dbReference>
<protein>
    <recommendedName>
        <fullName evidence="1">HNH nuclease domain-containing protein</fullName>
    </recommendedName>
</protein>
<dbReference type="GO" id="GO:0004519">
    <property type="term" value="F:endonuclease activity"/>
    <property type="evidence" value="ECO:0007669"/>
    <property type="project" value="InterPro"/>
</dbReference>
<name>A0A833PD78_ACIBZ</name>
<comment type="caution">
    <text evidence="2">The sequence shown here is derived from an EMBL/GenBank/DDBJ whole genome shotgun (WGS) entry which is preliminary data.</text>
</comment>
<evidence type="ECO:0000259" key="1">
    <source>
        <dbReference type="SMART" id="SM00507"/>
    </source>
</evidence>
<dbReference type="AlphaFoldDB" id="A0A833PD78"/>
<gene>
    <name evidence="2" type="ORF">GAK29_03654</name>
</gene>
<dbReference type="Gene3D" id="1.10.30.50">
    <property type="match status" value="1"/>
</dbReference>
<dbReference type="InterPro" id="IPR003615">
    <property type="entry name" value="HNH_nuc"/>
</dbReference>
<organism evidence="2 3">
    <name type="scientific">Acinetobacter bereziniae</name>
    <name type="common">Acinetobacter genomosp. 10</name>
    <dbReference type="NCBI Taxonomy" id="106648"/>
    <lineage>
        <taxon>Bacteria</taxon>
        <taxon>Pseudomonadati</taxon>
        <taxon>Pseudomonadota</taxon>
        <taxon>Gammaproteobacteria</taxon>
        <taxon>Moraxellales</taxon>
        <taxon>Moraxellaceae</taxon>
        <taxon>Acinetobacter</taxon>
    </lineage>
</organism>
<dbReference type="Pfam" id="PF01844">
    <property type="entry name" value="HNH"/>
    <property type="match status" value="1"/>
</dbReference>
<dbReference type="GO" id="GO:0008270">
    <property type="term" value="F:zinc ion binding"/>
    <property type="evidence" value="ECO:0007669"/>
    <property type="project" value="InterPro"/>
</dbReference>
<dbReference type="EMBL" id="WNDP01000123">
    <property type="protein sequence ID" value="KAF1020348.1"/>
    <property type="molecule type" value="Genomic_DNA"/>
</dbReference>
<accession>A0A833PD78</accession>
<reference evidence="3" key="1">
    <citation type="journal article" date="2020" name="MBio">
        <title>Horizontal gene transfer to a defensive symbiont with a reduced genome amongst a multipartite beetle microbiome.</title>
        <authorList>
            <person name="Waterworth S.C."/>
            <person name="Florez L.V."/>
            <person name="Rees E.R."/>
            <person name="Hertweck C."/>
            <person name="Kaltenpoth M."/>
            <person name="Kwan J.C."/>
        </authorList>
    </citation>
    <scope>NUCLEOTIDE SEQUENCE [LARGE SCALE GENOMIC DNA]</scope>
</reference>
<evidence type="ECO:0000313" key="2">
    <source>
        <dbReference type="EMBL" id="KAF1020348.1"/>
    </source>
</evidence>